<evidence type="ECO:0000256" key="7">
    <source>
        <dbReference type="RuleBase" id="RU000304"/>
    </source>
</evidence>
<dbReference type="PROSITE" id="PS00108">
    <property type="entry name" value="PROTEIN_KINASE_ST"/>
    <property type="match status" value="1"/>
</dbReference>
<keyword evidence="1 7" id="KW-0723">Serine/threonine-protein kinase</keyword>
<dbReference type="PANTHER" id="PTHR45646">
    <property type="entry name" value="SERINE/THREONINE-PROTEIN KINASE DOA-RELATED"/>
    <property type="match status" value="1"/>
</dbReference>
<evidence type="ECO:0000313" key="11">
    <source>
        <dbReference type="Proteomes" id="UP001161247"/>
    </source>
</evidence>
<dbReference type="PROSITE" id="PS00107">
    <property type="entry name" value="PROTEIN_KINASE_ATP"/>
    <property type="match status" value="1"/>
</dbReference>
<evidence type="ECO:0000256" key="8">
    <source>
        <dbReference type="SAM" id="MobiDB-lite"/>
    </source>
</evidence>
<dbReference type="Pfam" id="PF00069">
    <property type="entry name" value="Pkinase"/>
    <property type="match status" value="1"/>
</dbReference>
<accession>A0AAV1CFV8</accession>
<feature type="compositionally biased region" description="Polar residues" evidence="8">
    <location>
        <begin position="1"/>
        <end position="10"/>
    </location>
</feature>
<dbReference type="Gene3D" id="3.30.200.20">
    <property type="entry name" value="Phosphorylase Kinase, domain 1"/>
    <property type="match status" value="1"/>
</dbReference>
<feature type="domain" description="Protein kinase" evidence="9">
    <location>
        <begin position="82"/>
        <end position="414"/>
    </location>
</feature>
<evidence type="ECO:0000313" key="10">
    <source>
        <dbReference type="EMBL" id="CAI9094038.1"/>
    </source>
</evidence>
<feature type="compositionally biased region" description="Basic and acidic residues" evidence="8">
    <location>
        <begin position="14"/>
        <end position="24"/>
    </location>
</feature>
<evidence type="ECO:0000256" key="2">
    <source>
        <dbReference type="ARBA" id="ARBA00022679"/>
    </source>
</evidence>
<protein>
    <submittedName>
        <fullName evidence="10">OLC1v1029682C1</fullName>
    </submittedName>
</protein>
<evidence type="ECO:0000256" key="1">
    <source>
        <dbReference type="ARBA" id="ARBA00022527"/>
    </source>
</evidence>
<dbReference type="GO" id="GO:0005634">
    <property type="term" value="C:nucleus"/>
    <property type="evidence" value="ECO:0007669"/>
    <property type="project" value="TreeGrafter"/>
</dbReference>
<evidence type="ECO:0000259" key="9">
    <source>
        <dbReference type="PROSITE" id="PS50011"/>
    </source>
</evidence>
<reference evidence="10" key="1">
    <citation type="submission" date="2023-03" db="EMBL/GenBank/DDBJ databases">
        <authorList>
            <person name="Julca I."/>
        </authorList>
    </citation>
    <scope>NUCLEOTIDE SEQUENCE</scope>
</reference>
<evidence type="ECO:0000256" key="4">
    <source>
        <dbReference type="ARBA" id="ARBA00022777"/>
    </source>
</evidence>
<evidence type="ECO:0000256" key="6">
    <source>
        <dbReference type="PROSITE-ProRule" id="PRU10141"/>
    </source>
</evidence>
<dbReference type="PANTHER" id="PTHR45646:SF14">
    <property type="entry name" value="SERINE_THREONINE-PROTEIN KINASE AFC2-LIKE ISOFORM X1"/>
    <property type="match status" value="1"/>
</dbReference>
<feature type="binding site" evidence="6">
    <location>
        <position position="111"/>
    </location>
    <ligand>
        <name>ATP</name>
        <dbReference type="ChEBI" id="CHEBI:30616"/>
    </ligand>
</feature>
<dbReference type="InterPro" id="IPR017441">
    <property type="entry name" value="Protein_kinase_ATP_BS"/>
</dbReference>
<keyword evidence="3 6" id="KW-0547">Nucleotide-binding</keyword>
<gene>
    <name evidence="10" type="ORF">OLC1_LOCUS5307</name>
</gene>
<dbReference type="Proteomes" id="UP001161247">
    <property type="component" value="Chromosome 2"/>
</dbReference>
<dbReference type="GO" id="GO:0004674">
    <property type="term" value="F:protein serine/threonine kinase activity"/>
    <property type="evidence" value="ECO:0007669"/>
    <property type="project" value="UniProtKB-KW"/>
</dbReference>
<dbReference type="GO" id="GO:0005524">
    <property type="term" value="F:ATP binding"/>
    <property type="evidence" value="ECO:0007669"/>
    <property type="project" value="UniProtKB-UniRule"/>
</dbReference>
<name>A0AAV1CFV8_OLDCO</name>
<keyword evidence="4" id="KW-0418">Kinase</keyword>
<proteinExistence type="inferred from homology"/>
<comment type="similarity">
    <text evidence="7">Belongs to the protein kinase superfamily.</text>
</comment>
<dbReference type="Gene3D" id="1.10.510.10">
    <property type="entry name" value="Transferase(Phosphotransferase) domain 1"/>
    <property type="match status" value="1"/>
</dbReference>
<dbReference type="SMART" id="SM00220">
    <property type="entry name" value="S_TKc"/>
    <property type="match status" value="1"/>
</dbReference>
<keyword evidence="2" id="KW-0808">Transferase</keyword>
<dbReference type="InterPro" id="IPR008271">
    <property type="entry name" value="Ser/Thr_kinase_AS"/>
</dbReference>
<dbReference type="PROSITE" id="PS50011">
    <property type="entry name" value="PROTEIN_KINASE_DOM"/>
    <property type="match status" value="1"/>
</dbReference>
<organism evidence="10 11">
    <name type="scientific">Oldenlandia corymbosa var. corymbosa</name>
    <dbReference type="NCBI Taxonomy" id="529605"/>
    <lineage>
        <taxon>Eukaryota</taxon>
        <taxon>Viridiplantae</taxon>
        <taxon>Streptophyta</taxon>
        <taxon>Embryophyta</taxon>
        <taxon>Tracheophyta</taxon>
        <taxon>Spermatophyta</taxon>
        <taxon>Magnoliopsida</taxon>
        <taxon>eudicotyledons</taxon>
        <taxon>Gunneridae</taxon>
        <taxon>Pentapetalae</taxon>
        <taxon>asterids</taxon>
        <taxon>lamiids</taxon>
        <taxon>Gentianales</taxon>
        <taxon>Rubiaceae</taxon>
        <taxon>Rubioideae</taxon>
        <taxon>Spermacoceae</taxon>
        <taxon>Hedyotis-Oldenlandia complex</taxon>
        <taxon>Oldenlandia</taxon>
    </lineage>
</organism>
<dbReference type="CDD" id="cd14134">
    <property type="entry name" value="PKc_CLK"/>
    <property type="match status" value="1"/>
</dbReference>
<dbReference type="InterPro" id="IPR051175">
    <property type="entry name" value="CLK_kinases"/>
</dbReference>
<keyword evidence="11" id="KW-1185">Reference proteome</keyword>
<feature type="region of interest" description="Disordered" evidence="8">
    <location>
        <begin position="1"/>
        <end position="69"/>
    </location>
</feature>
<dbReference type="SUPFAM" id="SSF56112">
    <property type="entry name" value="Protein kinase-like (PK-like)"/>
    <property type="match status" value="1"/>
</dbReference>
<evidence type="ECO:0000256" key="3">
    <source>
        <dbReference type="ARBA" id="ARBA00022741"/>
    </source>
</evidence>
<dbReference type="InterPro" id="IPR000719">
    <property type="entry name" value="Prot_kinase_dom"/>
</dbReference>
<keyword evidence="5 6" id="KW-0067">ATP-binding</keyword>
<dbReference type="EMBL" id="OX459119">
    <property type="protein sequence ID" value="CAI9094038.1"/>
    <property type="molecule type" value="Genomic_DNA"/>
</dbReference>
<sequence length="430" mass="49434">MTTHYTSEIPYSQMDRRPDKRPKIEVTNVSNFDHSRLLPQNHGDIYLKDESPQRGTPRPSRPEDDKDGNYVFQLGENLASRYKIQRKIGRGTYGLVVECWDNEAKAMVAIKIVKNIKNCRESAATEIDILQLLGRYEDRNNGRCNYCVRLRNWFEYRNHFCLVLEKLGPSLFDLLRKNSYGGSLPVDLIRDVGKQLLECVAYMHEMRLVHTDLKPENILFASMWVQRGGALLRGLRESTAVVKVIDFGSAARVVQGDYNRNYVVTTRHYRAPEVILRLGWSYPCDIWSVGCILLEMCFGKVVFQTHDDLEHLAMMERVLGHPVPVYMLSKTGDHHRNAGKFVRRGGRLNWPPAEGGATRESSIEAVMKLTRIPNLVMKNADHSAGDLIRLLEGLLKFDPSQRLTAPEALRHPFFARDQYRRNLLLPHGQF</sequence>
<dbReference type="AlphaFoldDB" id="A0AAV1CFV8"/>
<evidence type="ECO:0000256" key="5">
    <source>
        <dbReference type="ARBA" id="ARBA00022840"/>
    </source>
</evidence>
<dbReference type="InterPro" id="IPR011009">
    <property type="entry name" value="Kinase-like_dom_sf"/>
</dbReference>